<evidence type="ECO:0000313" key="7">
    <source>
        <dbReference type="EMBL" id="KAJ7390356.1"/>
    </source>
</evidence>
<evidence type="ECO:0000256" key="4">
    <source>
        <dbReference type="ARBA" id="ARBA00023224"/>
    </source>
</evidence>
<dbReference type="GO" id="GO:0031683">
    <property type="term" value="F:G-protein beta/gamma-subunit complex binding"/>
    <property type="evidence" value="ECO:0007669"/>
    <property type="project" value="InterPro"/>
</dbReference>
<evidence type="ECO:0008006" key="9">
    <source>
        <dbReference type="Google" id="ProtNLM"/>
    </source>
</evidence>
<protein>
    <recommendedName>
        <fullName evidence="9">G protein alpha subunit</fullName>
    </recommendedName>
</protein>
<dbReference type="PANTHER" id="PTHR10218:SF302">
    <property type="entry name" value="GUANINE NUCLEOTIDE-BINDING PROTEIN ALPHA-5 SUBUNIT"/>
    <property type="match status" value="1"/>
</dbReference>
<keyword evidence="4" id="KW-0807">Transducer</keyword>
<dbReference type="GO" id="GO:0005737">
    <property type="term" value="C:cytoplasm"/>
    <property type="evidence" value="ECO:0007669"/>
    <property type="project" value="TreeGrafter"/>
</dbReference>
<evidence type="ECO:0000256" key="1">
    <source>
        <dbReference type="ARBA" id="ARBA00022723"/>
    </source>
</evidence>
<feature type="binding site" evidence="6">
    <location>
        <position position="165"/>
    </location>
    <ligand>
        <name>Mg(2+)</name>
        <dbReference type="ChEBI" id="CHEBI:18420"/>
    </ligand>
</feature>
<dbReference type="GO" id="GO:0003924">
    <property type="term" value="F:GTPase activity"/>
    <property type="evidence" value="ECO:0007669"/>
    <property type="project" value="InterPro"/>
</dbReference>
<dbReference type="SMART" id="SM00275">
    <property type="entry name" value="G_alpha"/>
    <property type="match status" value="1"/>
</dbReference>
<dbReference type="GO" id="GO:0007188">
    <property type="term" value="P:adenylate cyclase-modulating G protein-coupled receptor signaling pathway"/>
    <property type="evidence" value="ECO:0007669"/>
    <property type="project" value="TreeGrafter"/>
</dbReference>
<dbReference type="CDD" id="cd00066">
    <property type="entry name" value="G-alpha"/>
    <property type="match status" value="1"/>
</dbReference>
<dbReference type="OrthoDB" id="5817230at2759"/>
<keyword evidence="8" id="KW-1185">Reference proteome</keyword>
<evidence type="ECO:0000256" key="5">
    <source>
        <dbReference type="PIRSR" id="PIRSR601019-1"/>
    </source>
</evidence>
<dbReference type="GO" id="GO:0005834">
    <property type="term" value="C:heterotrimeric G-protein complex"/>
    <property type="evidence" value="ECO:0007669"/>
    <property type="project" value="TreeGrafter"/>
</dbReference>
<dbReference type="EMBL" id="MU825417">
    <property type="protein sequence ID" value="KAJ7390356.1"/>
    <property type="molecule type" value="Genomic_DNA"/>
</dbReference>
<feature type="binding site" evidence="5">
    <location>
        <begin position="134"/>
        <end position="135"/>
    </location>
    <ligand>
        <name>GTP</name>
        <dbReference type="ChEBI" id="CHEBI:37565"/>
    </ligand>
</feature>
<evidence type="ECO:0000256" key="3">
    <source>
        <dbReference type="ARBA" id="ARBA00023134"/>
    </source>
</evidence>
<keyword evidence="1 6" id="KW-0479">Metal-binding</keyword>
<dbReference type="PROSITE" id="PS51882">
    <property type="entry name" value="G_ALPHA"/>
    <property type="match status" value="1"/>
</dbReference>
<keyword evidence="3 5" id="KW-0342">GTP-binding</keyword>
<dbReference type="Gene3D" id="1.10.400.10">
    <property type="entry name" value="GI Alpha 1, domain 2-like"/>
    <property type="match status" value="1"/>
</dbReference>
<sequence length="301" mass="35100">MAEELQRADSNLRPSELKDLVALERQRFLKQLRIVYGDGYTEKERRGFKPIIYTNVRRAIIRILEAMEEIGLTFESEELKSTDLNKELLEHADTEDNENNNFSLQDRVPLLTSFWNDPAVQTCYEQRNLFYIDDSAKYFFENLERLSHPAYIPTHADILHVRQQTQGVQERKISVNSYNYRVIDVGGQKNQRKKWIHFFEGVTAVVFFASLSSYDEFVEEDENSNAMIDSVELFEEINYDGGSDPEKGLNYIRELFMSKKPADKHVYLHVTCATDTDVMKAVLKDVFEILVDINLKKLSTL</sequence>
<feature type="binding site" evidence="5">
    <location>
        <begin position="184"/>
        <end position="188"/>
    </location>
    <ligand>
        <name>GTP</name>
        <dbReference type="ChEBI" id="CHEBI:37565"/>
    </ligand>
</feature>
<feature type="binding site" evidence="5">
    <location>
        <begin position="159"/>
        <end position="165"/>
    </location>
    <ligand>
        <name>GTP</name>
        <dbReference type="ChEBI" id="CHEBI:37565"/>
    </ligand>
</feature>
<proteinExistence type="predicted"/>
<dbReference type="PRINTS" id="PR00318">
    <property type="entry name" value="GPROTEINA"/>
</dbReference>
<dbReference type="InterPro" id="IPR027417">
    <property type="entry name" value="P-loop_NTPase"/>
</dbReference>
<name>A0A9X0D8E0_9CNID</name>
<dbReference type="Gene3D" id="3.40.50.300">
    <property type="entry name" value="P-loop containing nucleotide triphosphate hydrolases"/>
    <property type="match status" value="2"/>
</dbReference>
<dbReference type="Proteomes" id="UP001163046">
    <property type="component" value="Unassembled WGS sequence"/>
</dbReference>
<comment type="caution">
    <text evidence="7">The sequence shown here is derived from an EMBL/GenBank/DDBJ whole genome shotgun (WGS) entry which is preliminary data.</text>
</comment>
<evidence type="ECO:0000256" key="2">
    <source>
        <dbReference type="ARBA" id="ARBA00022741"/>
    </source>
</evidence>
<accession>A0A9X0D8E0</accession>
<keyword evidence="6" id="KW-0460">Magnesium</keyword>
<dbReference type="GO" id="GO:0005525">
    <property type="term" value="F:GTP binding"/>
    <property type="evidence" value="ECO:0007669"/>
    <property type="project" value="UniProtKB-KW"/>
</dbReference>
<dbReference type="InterPro" id="IPR001019">
    <property type="entry name" value="Gprotein_alpha_su"/>
</dbReference>
<dbReference type="GO" id="GO:0046872">
    <property type="term" value="F:metal ion binding"/>
    <property type="evidence" value="ECO:0007669"/>
    <property type="project" value="UniProtKB-KW"/>
</dbReference>
<reference evidence="7" key="1">
    <citation type="submission" date="2023-01" db="EMBL/GenBank/DDBJ databases">
        <title>Genome assembly of the deep-sea coral Lophelia pertusa.</title>
        <authorList>
            <person name="Herrera S."/>
            <person name="Cordes E."/>
        </authorList>
    </citation>
    <scope>NUCLEOTIDE SEQUENCE</scope>
    <source>
        <strain evidence="7">USNM1676648</strain>
        <tissue evidence="7">Polyp</tissue>
    </source>
</reference>
<dbReference type="InterPro" id="IPR011025">
    <property type="entry name" value="GproteinA_insert"/>
</dbReference>
<keyword evidence="2 5" id="KW-0547">Nucleotide-binding</keyword>
<dbReference type="FunFam" id="3.40.50.300:FF:000720">
    <property type="entry name" value="Guanine nucleotide-binding protein G(k) subunit alpha"/>
    <property type="match status" value="1"/>
</dbReference>
<evidence type="ECO:0000313" key="8">
    <source>
        <dbReference type="Proteomes" id="UP001163046"/>
    </source>
</evidence>
<dbReference type="SUPFAM" id="SSF47895">
    <property type="entry name" value="Transducin (alpha subunit), insertion domain"/>
    <property type="match status" value="1"/>
</dbReference>
<dbReference type="PANTHER" id="PTHR10218">
    <property type="entry name" value="GTP-BINDING PROTEIN ALPHA SUBUNIT"/>
    <property type="match status" value="1"/>
</dbReference>
<evidence type="ECO:0000256" key="6">
    <source>
        <dbReference type="PIRSR" id="PIRSR601019-2"/>
    </source>
</evidence>
<dbReference type="Pfam" id="PF00503">
    <property type="entry name" value="G-alpha"/>
    <property type="match status" value="1"/>
</dbReference>
<dbReference type="GO" id="GO:0001664">
    <property type="term" value="F:G protein-coupled receptor binding"/>
    <property type="evidence" value="ECO:0007669"/>
    <property type="project" value="TreeGrafter"/>
</dbReference>
<dbReference type="AlphaFoldDB" id="A0A9X0D8E0"/>
<organism evidence="7 8">
    <name type="scientific">Desmophyllum pertusum</name>
    <dbReference type="NCBI Taxonomy" id="174260"/>
    <lineage>
        <taxon>Eukaryota</taxon>
        <taxon>Metazoa</taxon>
        <taxon>Cnidaria</taxon>
        <taxon>Anthozoa</taxon>
        <taxon>Hexacorallia</taxon>
        <taxon>Scleractinia</taxon>
        <taxon>Caryophylliina</taxon>
        <taxon>Caryophylliidae</taxon>
        <taxon>Desmophyllum</taxon>
    </lineage>
</organism>
<dbReference type="SUPFAM" id="SSF52540">
    <property type="entry name" value="P-loop containing nucleoside triphosphate hydrolases"/>
    <property type="match status" value="1"/>
</dbReference>
<gene>
    <name evidence="7" type="ORF">OS493_025607</name>
</gene>